<name>A0A2S5DGQ4_9NEIS</name>
<feature type="chain" id="PRO_5015436241" evidence="2">
    <location>
        <begin position="22"/>
        <end position="207"/>
    </location>
</feature>
<proteinExistence type="predicted"/>
<organism evidence="3 4">
    <name type="scientific">Chromobacterium alticapitis</name>
    <dbReference type="NCBI Taxonomy" id="2073169"/>
    <lineage>
        <taxon>Bacteria</taxon>
        <taxon>Pseudomonadati</taxon>
        <taxon>Pseudomonadota</taxon>
        <taxon>Betaproteobacteria</taxon>
        <taxon>Neisseriales</taxon>
        <taxon>Chromobacteriaceae</taxon>
        <taxon>Chromobacterium</taxon>
    </lineage>
</organism>
<evidence type="ECO:0000256" key="2">
    <source>
        <dbReference type="SAM" id="SignalP"/>
    </source>
</evidence>
<dbReference type="OrthoDB" id="8590894at2"/>
<protein>
    <submittedName>
        <fullName evidence="3">Uncharacterized protein</fullName>
    </submittedName>
</protein>
<dbReference type="EMBL" id="PQWB01000032">
    <property type="protein sequence ID" value="POZ62275.1"/>
    <property type="molecule type" value="Genomic_DNA"/>
</dbReference>
<dbReference type="RefSeq" id="WP_103902349.1">
    <property type="nucleotide sequence ID" value="NZ_PQWB01000032.1"/>
</dbReference>
<reference evidence="4" key="1">
    <citation type="submission" date="2018-02" db="EMBL/GenBank/DDBJ databases">
        <authorList>
            <person name="O'Hara-Hanley K."/>
            <person name="Soby S."/>
        </authorList>
    </citation>
    <scope>NUCLEOTIDE SEQUENCE [LARGE SCALE GENOMIC DNA]</scope>
    <source>
        <strain evidence="4">MWU14-2602</strain>
    </source>
</reference>
<dbReference type="AlphaFoldDB" id="A0A2S5DGQ4"/>
<comment type="caution">
    <text evidence="3">The sequence shown here is derived from an EMBL/GenBank/DDBJ whole genome shotgun (WGS) entry which is preliminary data.</text>
</comment>
<evidence type="ECO:0000313" key="4">
    <source>
        <dbReference type="Proteomes" id="UP000237082"/>
    </source>
</evidence>
<dbReference type="Proteomes" id="UP000237082">
    <property type="component" value="Unassembled WGS sequence"/>
</dbReference>
<accession>A0A2S5DGQ4</accession>
<feature type="compositionally biased region" description="Polar residues" evidence="1">
    <location>
        <begin position="46"/>
        <end position="65"/>
    </location>
</feature>
<evidence type="ECO:0000256" key="1">
    <source>
        <dbReference type="SAM" id="MobiDB-lite"/>
    </source>
</evidence>
<dbReference type="PROSITE" id="PS51257">
    <property type="entry name" value="PROKAR_LIPOPROTEIN"/>
    <property type="match status" value="1"/>
</dbReference>
<keyword evidence="2" id="KW-0732">Signal</keyword>
<gene>
    <name evidence="3" type="ORF">C2I19_08890</name>
</gene>
<feature type="region of interest" description="Disordered" evidence="1">
    <location>
        <begin position="45"/>
        <end position="73"/>
    </location>
</feature>
<evidence type="ECO:0000313" key="3">
    <source>
        <dbReference type="EMBL" id="POZ62275.1"/>
    </source>
</evidence>
<sequence>MRIAAASCLVALTLSCSQAQAFDLGSVLNSVNEAVDTVKNVGGVVSRQTGDQSNTPRLKLTQPSPVGSPLPAKLDESDHVYKELDEMTMFLSRPNLNQDGSIRVAKSELMRGQVYKDAYEHPATQSTMQVWAAYKNQLGQQGYQLDFVCDKPCSNNSDVWEKTLGLIIYQKTDRYLVAHKANTWVAVAVGEISDHPRSSVNVVVRDN</sequence>
<feature type="signal peptide" evidence="2">
    <location>
        <begin position="1"/>
        <end position="21"/>
    </location>
</feature>
<keyword evidence="4" id="KW-1185">Reference proteome</keyword>